<feature type="region of interest" description="Disordered" evidence="1">
    <location>
        <begin position="481"/>
        <end position="510"/>
    </location>
</feature>
<dbReference type="EMBL" id="SCKG01000021">
    <property type="protein sequence ID" value="TDG98092.1"/>
    <property type="molecule type" value="Genomic_DNA"/>
</dbReference>
<feature type="region of interest" description="Disordered" evidence="1">
    <location>
        <begin position="1312"/>
        <end position="1373"/>
    </location>
</feature>
<protein>
    <submittedName>
        <fullName evidence="2">Uncharacterized protein</fullName>
    </submittedName>
</protein>
<feature type="region of interest" description="Disordered" evidence="1">
    <location>
        <begin position="1144"/>
        <end position="1166"/>
    </location>
</feature>
<evidence type="ECO:0000313" key="3">
    <source>
        <dbReference type="Proteomes" id="UP000295070"/>
    </source>
</evidence>
<feature type="compositionally biased region" description="Basic and acidic residues" evidence="1">
    <location>
        <begin position="928"/>
        <end position="939"/>
    </location>
</feature>
<feature type="region of interest" description="Disordered" evidence="1">
    <location>
        <begin position="695"/>
        <end position="718"/>
    </location>
</feature>
<feature type="compositionally biased region" description="Polar residues" evidence="1">
    <location>
        <begin position="378"/>
        <end position="387"/>
    </location>
</feature>
<reference evidence="2 3" key="1">
    <citation type="submission" date="2019-01" db="EMBL/GenBank/DDBJ databases">
        <title>A chromosome-scale genome assembly of the yellow perch, Perca flavescens.</title>
        <authorList>
            <person name="Feron R."/>
            <person name="Morvezen R."/>
            <person name="Bestin A."/>
            <person name="Haffray P."/>
            <person name="Klopp C."/>
            <person name="Zahm M."/>
            <person name="Cabau C."/>
            <person name="Roques C."/>
            <person name="Donnadieu C."/>
            <person name="Bouchez O."/>
            <person name="Christie M."/>
            <person name="Larson W."/>
            <person name="Guiguen Y."/>
        </authorList>
    </citation>
    <scope>NUCLEOTIDE SEQUENCE [LARGE SCALE GENOMIC DNA]</scope>
    <source>
        <strain evidence="2">YP-PL-M2</strain>
        <tissue evidence="2">Blood</tissue>
    </source>
</reference>
<feature type="compositionally biased region" description="Basic and acidic residues" evidence="1">
    <location>
        <begin position="1327"/>
        <end position="1343"/>
    </location>
</feature>
<feature type="compositionally biased region" description="Basic and acidic residues" evidence="1">
    <location>
        <begin position="867"/>
        <end position="876"/>
    </location>
</feature>
<feature type="compositionally biased region" description="Polar residues" evidence="1">
    <location>
        <begin position="105"/>
        <end position="114"/>
    </location>
</feature>
<organism evidence="2 3">
    <name type="scientific">Perca flavescens</name>
    <name type="common">American yellow perch</name>
    <name type="synonym">Morone flavescens</name>
    <dbReference type="NCBI Taxonomy" id="8167"/>
    <lineage>
        <taxon>Eukaryota</taxon>
        <taxon>Metazoa</taxon>
        <taxon>Chordata</taxon>
        <taxon>Craniata</taxon>
        <taxon>Vertebrata</taxon>
        <taxon>Euteleostomi</taxon>
        <taxon>Actinopterygii</taxon>
        <taxon>Neopterygii</taxon>
        <taxon>Teleostei</taxon>
        <taxon>Neoteleostei</taxon>
        <taxon>Acanthomorphata</taxon>
        <taxon>Eupercaria</taxon>
        <taxon>Perciformes</taxon>
        <taxon>Percoidei</taxon>
        <taxon>Percidae</taxon>
        <taxon>Percinae</taxon>
        <taxon>Perca</taxon>
    </lineage>
</organism>
<feature type="region of interest" description="Disordered" evidence="1">
    <location>
        <begin position="605"/>
        <end position="624"/>
    </location>
</feature>
<feature type="region of interest" description="Disordered" evidence="1">
    <location>
        <begin position="533"/>
        <end position="595"/>
    </location>
</feature>
<feature type="compositionally biased region" description="Polar residues" evidence="1">
    <location>
        <begin position="1180"/>
        <end position="1189"/>
    </location>
</feature>
<feature type="region of interest" description="Disordered" evidence="1">
    <location>
        <begin position="1180"/>
        <end position="1231"/>
    </location>
</feature>
<feature type="compositionally biased region" description="Basic and acidic residues" evidence="1">
    <location>
        <begin position="206"/>
        <end position="224"/>
    </location>
</feature>
<feature type="compositionally biased region" description="Basic and acidic residues" evidence="1">
    <location>
        <begin position="1079"/>
        <end position="1108"/>
    </location>
</feature>
<feature type="region of interest" description="Disordered" evidence="1">
    <location>
        <begin position="1034"/>
        <end position="1053"/>
    </location>
</feature>
<evidence type="ECO:0000313" key="2">
    <source>
        <dbReference type="EMBL" id="TDG98092.1"/>
    </source>
</evidence>
<feature type="compositionally biased region" description="Basic and acidic residues" evidence="1">
    <location>
        <begin position="454"/>
        <end position="463"/>
    </location>
</feature>
<keyword evidence="3" id="KW-1185">Reference proteome</keyword>
<feature type="compositionally biased region" description="Low complexity" evidence="1">
    <location>
        <begin position="542"/>
        <end position="556"/>
    </location>
</feature>
<feature type="region of interest" description="Disordered" evidence="1">
    <location>
        <begin position="102"/>
        <end position="224"/>
    </location>
</feature>
<dbReference type="STRING" id="8167.A0A484C7U5"/>
<feature type="region of interest" description="Disordered" evidence="1">
    <location>
        <begin position="1063"/>
        <end position="1122"/>
    </location>
</feature>
<proteinExistence type="predicted"/>
<feature type="region of interest" description="Disordered" evidence="1">
    <location>
        <begin position="855"/>
        <end position="876"/>
    </location>
</feature>
<feature type="compositionally biased region" description="Basic and acidic residues" evidence="1">
    <location>
        <begin position="956"/>
        <end position="972"/>
    </location>
</feature>
<evidence type="ECO:0000256" key="1">
    <source>
        <dbReference type="SAM" id="MobiDB-lite"/>
    </source>
</evidence>
<gene>
    <name evidence="2" type="ORF">EPR50_G00214570</name>
</gene>
<dbReference type="Proteomes" id="UP000295070">
    <property type="component" value="Chromosome 21"/>
</dbReference>
<feature type="compositionally biased region" description="Acidic residues" evidence="1">
    <location>
        <begin position="360"/>
        <end position="377"/>
    </location>
</feature>
<feature type="compositionally biased region" description="Basic and acidic residues" evidence="1">
    <location>
        <begin position="144"/>
        <end position="163"/>
    </location>
</feature>
<feature type="compositionally biased region" description="Basic and acidic residues" evidence="1">
    <location>
        <begin position="500"/>
        <end position="510"/>
    </location>
</feature>
<feature type="region of interest" description="Disordered" evidence="1">
    <location>
        <begin position="1245"/>
        <end position="1284"/>
    </location>
</feature>
<comment type="caution">
    <text evidence="2">The sequence shown here is derived from an EMBL/GenBank/DDBJ whole genome shotgun (WGS) entry which is preliminary data.</text>
</comment>
<name>A0A484C7U5_PERFV</name>
<feature type="compositionally biased region" description="Basic and acidic residues" evidence="1">
    <location>
        <begin position="115"/>
        <end position="131"/>
    </location>
</feature>
<sequence>MDPESAFTRVERTFWTAWYYITGAVNRFIRPEPADIASNDIQPIQGSAVHSEPVNSGDADVDVGGRGIDEEQPLATASLLSSSRPLVAGELCATDIDLRPDEESVQYTVQPNRISESKATEEGEGTREEQFARVINDDAGLLVAKEDKQEDKPEKNGDRKLPSQDETPENEEHTNTRSKRLTGDAICEDMEESGRNAGADEVSMTVDEHQKMDKTIPVKEEDDKMELEHKQDLVAEDIEVELCTIKDLSVKEEDNMHIEEAKLQRNETDTAVTHEEAEYRDSVQQLMKSDEAAKQVENQLSVCKELSDDGRDFKGDPGFTSLHVELQTTYDKSGIVPEEEVIVVEQERVMTHRSGRGVKEEDESVLDDGAVIEEENMNETANNQTTDEGPEQEDDIGTVTEDRQEEDNFSELEVVTQNAKTEPHTAEFADGEQEDVAKDAEVQTTTREADDVETESHGTVIEEKSDVTTAHICVEERLSSEVRNKENSMEIGCTTTSATEKSEGETRQEMTEKLKNIPHGICEGRFVVSQELNSPTCEETQEGVPEYNNEPGPEENTTQRFLEEGDCEEIQGSQLPEEVESKEPENLQNSDFSTGADYLLVREHMEEKRESPRDITGSFEAGLPHETEKPLVEVVIQESGHLLAEEEGELLVDLMKTGIEHLKFESDVGLPDESDKAQDRPEGLLVEFEIDKELHDSKADAAGNGSETPGAVTAEEEVGFADETLLEVKEQKMTETSFFQEEVDAIDSEQNSTMTPSSLEDIIKSGLLKQSAETEPELLEDVEMQDVEMQDAGIDMEETGNGVEEDAGEDEKQNKNELEFLHLQVAGLAESESYRPVESLQMENQLSDEALEISNEEGLTEAAGESKTAESKRRDLTLSTEEVAKHVTELEGSCAEETVCSIIGHQDVIDEEILDLWMQTVLSEDTGGIKHQEEPEPGHQMEPSNQEQDEIASVQTEKEKEQLLELNSRESELVSDTEMSSSTVESGFLDQSLSEWGIQNSETQLLKTSSTVSFPGIYDMLANVSESANISELSPQQFNSGSPDKLMEKAAETAQSYLKEEDLITERGFHPDTGVTSPEARHLNQESDKSQEKTEEVQTKTGSQKEVDAEVTDWTDSKEAEFKPMTEMSTLFKVEKTNAEDEPLEITLSDSLDQIKPTESGPSRSILEASFKEEIVLTESGLQSDTCTESKSKMPSLDKPQPGWSEDIAESLPGLNRAEVAEQPTTKSKDQIEVDTVALDFTVQRSRISVKNPRVRPPKDPRSLLHKPSVDPTPSSHVSAKAPAGVPLRGLGIGIKLPGLGAGFPVLKKTQRVVSDECSPETLSQETKPEEKSDAPKQDEAQPKPKWMTPRHPGFGNPLMSELKTKLKKTTKE</sequence>
<accession>A0A484C7U5</accession>
<feature type="region of interest" description="Disordered" evidence="1">
    <location>
        <begin position="349"/>
        <end position="463"/>
    </location>
</feature>
<feature type="region of interest" description="Disordered" evidence="1">
    <location>
        <begin position="928"/>
        <end position="982"/>
    </location>
</feature>